<dbReference type="Gene3D" id="3.40.710.10">
    <property type="entry name" value="DD-peptidase/beta-lactamase superfamily"/>
    <property type="match status" value="1"/>
</dbReference>
<reference evidence="1" key="2">
    <citation type="submission" date="2022-09" db="EMBL/GenBank/DDBJ databases">
        <authorList>
            <person name="Sun Q."/>
            <person name="Ohkuma M."/>
        </authorList>
    </citation>
    <scope>NUCLEOTIDE SEQUENCE</scope>
    <source>
        <strain evidence="1">JCM 3093</strain>
    </source>
</reference>
<gene>
    <name evidence="1" type="ORF">GCM10010126_48780</name>
</gene>
<sequence>MVRGNGHDGRRITVRRLLQHTAGVYDAYPAFASVEDYRKHR</sequence>
<reference evidence="1" key="1">
    <citation type="journal article" date="2014" name="Int. J. Syst. Evol. Microbiol.">
        <title>Complete genome sequence of Corynebacterium casei LMG S-19264T (=DSM 44701T), isolated from a smear-ripened cheese.</title>
        <authorList>
            <consortium name="US DOE Joint Genome Institute (JGI-PGF)"/>
            <person name="Walter F."/>
            <person name="Albersmeier A."/>
            <person name="Kalinowski J."/>
            <person name="Ruckert C."/>
        </authorList>
    </citation>
    <scope>NUCLEOTIDE SEQUENCE</scope>
    <source>
        <strain evidence="1">JCM 3093</strain>
    </source>
</reference>
<dbReference type="EMBL" id="BMQD01000016">
    <property type="protein sequence ID" value="GGK83698.1"/>
    <property type="molecule type" value="Genomic_DNA"/>
</dbReference>
<protein>
    <submittedName>
        <fullName evidence="1">Uncharacterized protein</fullName>
    </submittedName>
</protein>
<evidence type="ECO:0000313" key="2">
    <source>
        <dbReference type="Proteomes" id="UP000627984"/>
    </source>
</evidence>
<dbReference type="InterPro" id="IPR012338">
    <property type="entry name" value="Beta-lactam/transpept-like"/>
</dbReference>
<name>A0AA37BK55_9ACTN</name>
<comment type="caution">
    <text evidence="1">The sequence shown here is derived from an EMBL/GenBank/DDBJ whole genome shotgun (WGS) entry which is preliminary data.</text>
</comment>
<evidence type="ECO:0000313" key="1">
    <source>
        <dbReference type="EMBL" id="GGK83698.1"/>
    </source>
</evidence>
<accession>A0AA37BK55</accession>
<dbReference type="AlphaFoldDB" id="A0AA37BK55"/>
<dbReference type="Proteomes" id="UP000627984">
    <property type="component" value="Unassembled WGS sequence"/>
</dbReference>
<organism evidence="1 2">
    <name type="scientific">Planomonospora parontospora</name>
    <dbReference type="NCBI Taxonomy" id="58119"/>
    <lineage>
        <taxon>Bacteria</taxon>
        <taxon>Bacillati</taxon>
        <taxon>Actinomycetota</taxon>
        <taxon>Actinomycetes</taxon>
        <taxon>Streptosporangiales</taxon>
        <taxon>Streptosporangiaceae</taxon>
        <taxon>Planomonospora</taxon>
    </lineage>
</organism>
<proteinExistence type="predicted"/>